<dbReference type="PANTHER" id="PTHR43479:SF11">
    <property type="entry name" value="ACREF_ENVCD OPERON REPRESSOR-RELATED"/>
    <property type="match status" value="1"/>
</dbReference>
<dbReference type="InterPro" id="IPR050624">
    <property type="entry name" value="HTH-type_Tx_Regulator"/>
</dbReference>
<dbReference type="PRINTS" id="PR00455">
    <property type="entry name" value="HTHTETR"/>
</dbReference>
<feature type="DNA-binding region" description="H-T-H motif" evidence="2">
    <location>
        <begin position="35"/>
        <end position="54"/>
    </location>
</feature>
<evidence type="ECO:0000256" key="2">
    <source>
        <dbReference type="PROSITE-ProRule" id="PRU00335"/>
    </source>
</evidence>
<dbReference type="EMBL" id="DXIQ01000070">
    <property type="protein sequence ID" value="HIV39462.1"/>
    <property type="molecule type" value="Genomic_DNA"/>
</dbReference>
<evidence type="ECO:0000313" key="5">
    <source>
        <dbReference type="Proteomes" id="UP000886814"/>
    </source>
</evidence>
<gene>
    <name evidence="4" type="ORF">H9747_10790</name>
</gene>
<dbReference type="AlphaFoldDB" id="A0A9D1PFM4"/>
<dbReference type="InterPro" id="IPR001647">
    <property type="entry name" value="HTH_TetR"/>
</dbReference>
<feature type="domain" description="HTH tetR-type" evidence="3">
    <location>
        <begin position="12"/>
        <end position="72"/>
    </location>
</feature>
<evidence type="ECO:0000313" key="4">
    <source>
        <dbReference type="EMBL" id="HIV39462.1"/>
    </source>
</evidence>
<dbReference type="Proteomes" id="UP000886814">
    <property type="component" value="Unassembled WGS sequence"/>
</dbReference>
<dbReference type="InterPro" id="IPR009057">
    <property type="entry name" value="Homeodomain-like_sf"/>
</dbReference>
<dbReference type="Gene3D" id="1.10.357.10">
    <property type="entry name" value="Tetracycline Repressor, domain 2"/>
    <property type="match status" value="1"/>
</dbReference>
<sequence>MTFSAEKKTEAGSTRQRILSAALIIMKAKGYQGTTIRDICQKVGIAPSSFYSHFHSKSDLLRDIYEESDRYFSTELPSLLEGRSFKKQLEIFVKAYARLNIETGLDTMRVLFNPENVWFSQNRPMQKTLLKIFLSAIEQRQLPEDTDPLSLVKGLFIVLRGTCYDWCVYNGKYNLEEAMLKQMRYFFWGVLNENEKEENLP</sequence>
<reference evidence="4" key="1">
    <citation type="journal article" date="2021" name="PeerJ">
        <title>Extensive microbial diversity within the chicken gut microbiome revealed by metagenomics and culture.</title>
        <authorList>
            <person name="Gilroy R."/>
            <person name="Ravi A."/>
            <person name="Getino M."/>
            <person name="Pursley I."/>
            <person name="Horton D.L."/>
            <person name="Alikhan N.F."/>
            <person name="Baker D."/>
            <person name="Gharbi K."/>
            <person name="Hall N."/>
            <person name="Watson M."/>
            <person name="Adriaenssens E.M."/>
            <person name="Foster-Nyarko E."/>
            <person name="Jarju S."/>
            <person name="Secka A."/>
            <person name="Antonio M."/>
            <person name="Oren A."/>
            <person name="Chaudhuri R.R."/>
            <person name="La Ragione R."/>
            <person name="Hildebrand F."/>
            <person name="Pallen M.J."/>
        </authorList>
    </citation>
    <scope>NUCLEOTIDE SEQUENCE</scope>
    <source>
        <strain evidence="4">CHK195-9823</strain>
    </source>
</reference>
<accession>A0A9D1PFM4</accession>
<dbReference type="InterPro" id="IPR036271">
    <property type="entry name" value="Tet_transcr_reg_TetR-rel_C_sf"/>
</dbReference>
<proteinExistence type="predicted"/>
<keyword evidence="1 2" id="KW-0238">DNA-binding</keyword>
<organism evidence="4 5">
    <name type="scientific">Candidatus Blautia stercorigallinarum</name>
    <dbReference type="NCBI Taxonomy" id="2838501"/>
    <lineage>
        <taxon>Bacteria</taxon>
        <taxon>Bacillati</taxon>
        <taxon>Bacillota</taxon>
        <taxon>Clostridia</taxon>
        <taxon>Lachnospirales</taxon>
        <taxon>Lachnospiraceae</taxon>
        <taxon>Blautia</taxon>
    </lineage>
</organism>
<comment type="caution">
    <text evidence="4">The sequence shown here is derived from an EMBL/GenBank/DDBJ whole genome shotgun (WGS) entry which is preliminary data.</text>
</comment>
<dbReference type="GO" id="GO:0003677">
    <property type="term" value="F:DNA binding"/>
    <property type="evidence" value="ECO:0007669"/>
    <property type="project" value="UniProtKB-UniRule"/>
</dbReference>
<dbReference type="PROSITE" id="PS50977">
    <property type="entry name" value="HTH_TETR_2"/>
    <property type="match status" value="1"/>
</dbReference>
<evidence type="ECO:0000256" key="1">
    <source>
        <dbReference type="ARBA" id="ARBA00023125"/>
    </source>
</evidence>
<dbReference type="Pfam" id="PF00440">
    <property type="entry name" value="TetR_N"/>
    <property type="match status" value="1"/>
</dbReference>
<evidence type="ECO:0000259" key="3">
    <source>
        <dbReference type="PROSITE" id="PS50977"/>
    </source>
</evidence>
<dbReference type="SUPFAM" id="SSF46689">
    <property type="entry name" value="Homeodomain-like"/>
    <property type="match status" value="1"/>
</dbReference>
<protein>
    <submittedName>
        <fullName evidence="4">TetR/AcrR family transcriptional regulator</fullName>
    </submittedName>
</protein>
<dbReference type="PANTHER" id="PTHR43479">
    <property type="entry name" value="ACREF/ENVCD OPERON REPRESSOR-RELATED"/>
    <property type="match status" value="1"/>
</dbReference>
<name>A0A9D1PFM4_9FIRM</name>
<dbReference type="SUPFAM" id="SSF48498">
    <property type="entry name" value="Tetracyclin repressor-like, C-terminal domain"/>
    <property type="match status" value="1"/>
</dbReference>
<reference evidence="4" key="2">
    <citation type="submission" date="2021-04" db="EMBL/GenBank/DDBJ databases">
        <authorList>
            <person name="Gilroy R."/>
        </authorList>
    </citation>
    <scope>NUCLEOTIDE SEQUENCE</scope>
    <source>
        <strain evidence="4">CHK195-9823</strain>
    </source>
</reference>